<dbReference type="KEGG" id="knv:Pan216_33820"/>
<dbReference type="RefSeq" id="WP_145259335.1">
    <property type="nucleotide sequence ID" value="NZ_CP036279.1"/>
</dbReference>
<evidence type="ECO:0000256" key="2">
    <source>
        <dbReference type="SAM" id="MobiDB-lite"/>
    </source>
</evidence>
<keyword evidence="3" id="KW-0732">Signal</keyword>
<dbReference type="EMBL" id="CP036279">
    <property type="protein sequence ID" value="QDU62515.1"/>
    <property type="molecule type" value="Genomic_DNA"/>
</dbReference>
<dbReference type="Proteomes" id="UP000317093">
    <property type="component" value="Chromosome"/>
</dbReference>
<feature type="signal peptide" evidence="3">
    <location>
        <begin position="1"/>
        <end position="23"/>
    </location>
</feature>
<dbReference type="SUPFAM" id="SSF58113">
    <property type="entry name" value="Apolipoprotein A-I"/>
    <property type="match status" value="1"/>
</dbReference>
<sequence length="160" mass="17536" precursor="true">MTSSSLKGILAFGLVGCLLVGCAEQGAPTAEPKETADPTDTTATDVKEQVNKTMQTAVDYMKAKKEDYVSYVNEQLPKWNAKLEDLKKQAAEATGDAKKELDKQIASLQQQIQDFKENQLPKLKDAASDAWRDVASGVHNATQQIDQAFHQMSDTSETKN</sequence>
<evidence type="ECO:0000256" key="3">
    <source>
        <dbReference type="SAM" id="SignalP"/>
    </source>
</evidence>
<keyword evidence="1" id="KW-0175">Coiled coil</keyword>
<feature type="compositionally biased region" description="Polar residues" evidence="2">
    <location>
        <begin position="139"/>
        <end position="160"/>
    </location>
</feature>
<feature type="coiled-coil region" evidence="1">
    <location>
        <begin position="76"/>
        <end position="118"/>
    </location>
</feature>
<feature type="region of interest" description="Disordered" evidence="2">
    <location>
        <begin position="134"/>
        <end position="160"/>
    </location>
</feature>
<protein>
    <recommendedName>
        <fullName evidence="6">Apolipoprotein A1/A4/E domain protein</fullName>
    </recommendedName>
</protein>
<organism evidence="4 5">
    <name type="scientific">Kolteria novifilia</name>
    <dbReference type="NCBI Taxonomy" id="2527975"/>
    <lineage>
        <taxon>Bacteria</taxon>
        <taxon>Pseudomonadati</taxon>
        <taxon>Planctomycetota</taxon>
        <taxon>Planctomycetia</taxon>
        <taxon>Kolteriales</taxon>
        <taxon>Kolteriaceae</taxon>
        <taxon>Kolteria</taxon>
    </lineage>
</organism>
<evidence type="ECO:0000256" key="1">
    <source>
        <dbReference type="SAM" id="Coils"/>
    </source>
</evidence>
<reference evidence="4 5" key="1">
    <citation type="submission" date="2019-02" db="EMBL/GenBank/DDBJ databases">
        <title>Deep-cultivation of Planctomycetes and their phenomic and genomic characterization uncovers novel biology.</title>
        <authorList>
            <person name="Wiegand S."/>
            <person name="Jogler M."/>
            <person name="Boedeker C."/>
            <person name="Pinto D."/>
            <person name="Vollmers J."/>
            <person name="Rivas-Marin E."/>
            <person name="Kohn T."/>
            <person name="Peeters S.H."/>
            <person name="Heuer A."/>
            <person name="Rast P."/>
            <person name="Oberbeckmann S."/>
            <person name="Bunk B."/>
            <person name="Jeske O."/>
            <person name="Meyerdierks A."/>
            <person name="Storesund J.E."/>
            <person name="Kallscheuer N."/>
            <person name="Luecker S."/>
            <person name="Lage O.M."/>
            <person name="Pohl T."/>
            <person name="Merkel B.J."/>
            <person name="Hornburger P."/>
            <person name="Mueller R.-W."/>
            <person name="Bruemmer F."/>
            <person name="Labrenz M."/>
            <person name="Spormann A.M."/>
            <person name="Op den Camp H."/>
            <person name="Overmann J."/>
            <person name="Amann R."/>
            <person name="Jetten M.S.M."/>
            <person name="Mascher T."/>
            <person name="Medema M.H."/>
            <person name="Devos D.P."/>
            <person name="Kaster A.-K."/>
            <person name="Ovreas L."/>
            <person name="Rohde M."/>
            <person name="Galperin M.Y."/>
            <person name="Jogler C."/>
        </authorList>
    </citation>
    <scope>NUCLEOTIDE SEQUENCE [LARGE SCALE GENOMIC DNA]</scope>
    <source>
        <strain evidence="4 5">Pan216</strain>
    </source>
</reference>
<evidence type="ECO:0000313" key="5">
    <source>
        <dbReference type="Proteomes" id="UP000317093"/>
    </source>
</evidence>
<evidence type="ECO:0008006" key="6">
    <source>
        <dbReference type="Google" id="ProtNLM"/>
    </source>
</evidence>
<evidence type="ECO:0000313" key="4">
    <source>
        <dbReference type="EMBL" id="QDU62515.1"/>
    </source>
</evidence>
<proteinExistence type="predicted"/>
<feature type="chain" id="PRO_5022112313" description="Apolipoprotein A1/A4/E domain protein" evidence="3">
    <location>
        <begin position="24"/>
        <end position="160"/>
    </location>
</feature>
<dbReference type="OrthoDB" id="5296130at2"/>
<name>A0A518B6B2_9BACT</name>
<keyword evidence="5" id="KW-1185">Reference proteome</keyword>
<dbReference type="AlphaFoldDB" id="A0A518B6B2"/>
<accession>A0A518B6B2</accession>
<gene>
    <name evidence="4" type="ORF">Pan216_33820</name>
</gene>
<dbReference type="Gene3D" id="1.20.120.20">
    <property type="entry name" value="Apolipoprotein"/>
    <property type="match status" value="1"/>
</dbReference>
<dbReference type="PROSITE" id="PS51257">
    <property type="entry name" value="PROKAR_LIPOPROTEIN"/>
    <property type="match status" value="1"/>
</dbReference>